<dbReference type="FunFam" id="3.20.20.70:FF:000029">
    <property type="entry name" value="L-lactate dehydrogenase"/>
    <property type="match status" value="1"/>
</dbReference>
<keyword evidence="10" id="KW-1185">Reference proteome</keyword>
<evidence type="ECO:0000256" key="2">
    <source>
        <dbReference type="ARBA" id="ARBA00022630"/>
    </source>
</evidence>
<feature type="binding site" evidence="7">
    <location>
        <position position="132"/>
    </location>
    <ligand>
        <name>glyoxylate</name>
        <dbReference type="ChEBI" id="CHEBI:36655"/>
    </ligand>
</feature>
<evidence type="ECO:0000256" key="5">
    <source>
        <dbReference type="ARBA" id="ARBA00024042"/>
    </source>
</evidence>
<dbReference type="InterPro" id="IPR000262">
    <property type="entry name" value="FMN-dep_DH"/>
</dbReference>
<accession>A0A917CI89</accession>
<keyword evidence="3 7" id="KW-0288">FMN</keyword>
<comment type="cofactor">
    <cofactor evidence="1">
        <name>FMN</name>
        <dbReference type="ChEBI" id="CHEBI:58210"/>
    </cofactor>
</comment>
<protein>
    <submittedName>
        <fullName evidence="9">L-lactate dehydrogenase</fullName>
    </submittedName>
</protein>
<organism evidence="9 10">
    <name type="scientific">Marinicella pacifica</name>
    <dbReference type="NCBI Taxonomy" id="1171543"/>
    <lineage>
        <taxon>Bacteria</taxon>
        <taxon>Pseudomonadati</taxon>
        <taxon>Pseudomonadota</taxon>
        <taxon>Gammaproteobacteria</taxon>
        <taxon>Lysobacterales</taxon>
        <taxon>Marinicellaceae</taxon>
        <taxon>Marinicella</taxon>
    </lineage>
</organism>
<evidence type="ECO:0000313" key="10">
    <source>
        <dbReference type="Proteomes" id="UP000605253"/>
    </source>
</evidence>
<evidence type="ECO:0000313" key="9">
    <source>
        <dbReference type="EMBL" id="GGF88560.1"/>
    </source>
</evidence>
<feature type="binding site" evidence="7">
    <location>
        <begin position="311"/>
        <end position="315"/>
    </location>
    <ligand>
        <name>FMN</name>
        <dbReference type="ChEBI" id="CHEBI:58210"/>
    </ligand>
</feature>
<feature type="binding site" evidence="7">
    <location>
        <position position="167"/>
    </location>
    <ligand>
        <name>glyoxylate</name>
        <dbReference type="ChEBI" id="CHEBI:36655"/>
    </ligand>
</feature>
<dbReference type="Proteomes" id="UP000605253">
    <property type="component" value="Unassembled WGS sequence"/>
</dbReference>
<evidence type="ECO:0000256" key="3">
    <source>
        <dbReference type="ARBA" id="ARBA00022643"/>
    </source>
</evidence>
<dbReference type="PIRSF" id="PIRSF000138">
    <property type="entry name" value="Al-hdrx_acd_dh"/>
    <property type="match status" value="1"/>
</dbReference>
<dbReference type="GO" id="GO:0010181">
    <property type="term" value="F:FMN binding"/>
    <property type="evidence" value="ECO:0007669"/>
    <property type="project" value="InterPro"/>
</dbReference>
<name>A0A917CI89_9GAMM</name>
<feature type="binding site" evidence="7">
    <location>
        <position position="27"/>
    </location>
    <ligand>
        <name>glyoxylate</name>
        <dbReference type="ChEBI" id="CHEBI:36655"/>
    </ligand>
</feature>
<dbReference type="GO" id="GO:0004459">
    <property type="term" value="F:L-lactate dehydrogenase (NAD+) activity"/>
    <property type="evidence" value="ECO:0007669"/>
    <property type="project" value="TreeGrafter"/>
</dbReference>
<dbReference type="RefSeq" id="WP_188364305.1">
    <property type="nucleotide sequence ID" value="NZ_BAABJF010000032.1"/>
</dbReference>
<comment type="caution">
    <text evidence="9">The sequence shown here is derived from an EMBL/GenBank/DDBJ whole genome shotgun (WGS) entry which is preliminary data.</text>
</comment>
<dbReference type="PANTHER" id="PTHR10578">
    <property type="entry name" value="S -2-HYDROXY-ACID OXIDASE-RELATED"/>
    <property type="match status" value="1"/>
</dbReference>
<dbReference type="GO" id="GO:0005886">
    <property type="term" value="C:plasma membrane"/>
    <property type="evidence" value="ECO:0007669"/>
    <property type="project" value="TreeGrafter"/>
</dbReference>
<dbReference type="PROSITE" id="PS00557">
    <property type="entry name" value="FMN_HYDROXY_ACID_DH_1"/>
    <property type="match status" value="1"/>
</dbReference>
<feature type="binding site" evidence="7">
    <location>
        <position position="280"/>
    </location>
    <ligand>
        <name>glyoxylate</name>
        <dbReference type="ChEBI" id="CHEBI:36655"/>
    </ligand>
</feature>
<evidence type="ECO:0000256" key="1">
    <source>
        <dbReference type="ARBA" id="ARBA00001917"/>
    </source>
</evidence>
<sequence length="387" mass="42433">MTLRFPVTAEDYRNRARRRLPRFLFDYLDGGATDEQTLRANASDWHHLTLRQRVLVDVDQVDTSSQLLGETCAMPVVLAPIGLAGMMARRGEVQAARSAENAGVPFTLSTVGICSVEEVRTAVNRAIWFQLYMLRDRDRIEALLDKAWAAGCRTLVFTVDLPRPGMRHRDARNGLSSPSVRAKTLKIIHLLSRPRWLWDVALRGGPLNFGNLSDVMPGANDLDAIKTWIDSQFDPTVTWDDIAWLRQRWQGRLMLKGILDADDARQAVDCGSDGIVVSNHGGRQLDGVASGAGKLPDIVTAVHGKTAILVDGGIRSGVDIFRALALGAQGVMIGRPWAWALAAGGETGLNNLLTGLQQELRMAMTLTGVIRINDIGPDQLDQTGEKQ</sequence>
<dbReference type="NCBIfam" id="NF008398">
    <property type="entry name" value="PRK11197.1"/>
    <property type="match status" value="1"/>
</dbReference>
<evidence type="ECO:0000256" key="7">
    <source>
        <dbReference type="PIRSR" id="PIRSR000138-2"/>
    </source>
</evidence>
<dbReference type="SUPFAM" id="SSF51395">
    <property type="entry name" value="FMN-linked oxidoreductases"/>
    <property type="match status" value="1"/>
</dbReference>
<dbReference type="CDD" id="cd02809">
    <property type="entry name" value="alpha_hydroxyacid_oxid_FMN"/>
    <property type="match status" value="1"/>
</dbReference>
<dbReference type="InterPro" id="IPR037396">
    <property type="entry name" value="FMN_HAD"/>
</dbReference>
<feature type="active site" description="Proton acceptor" evidence="6">
    <location>
        <position position="280"/>
    </location>
</feature>
<dbReference type="InterPro" id="IPR012133">
    <property type="entry name" value="Alpha-hydoxy_acid_DH_FMN"/>
</dbReference>
<feature type="binding site" evidence="7">
    <location>
        <position position="158"/>
    </location>
    <ligand>
        <name>FMN</name>
        <dbReference type="ChEBI" id="CHEBI:58210"/>
    </ligand>
</feature>
<feature type="binding site" evidence="7">
    <location>
        <position position="278"/>
    </location>
    <ligand>
        <name>FMN</name>
        <dbReference type="ChEBI" id="CHEBI:58210"/>
    </ligand>
</feature>
<reference evidence="9" key="2">
    <citation type="submission" date="2020-09" db="EMBL/GenBank/DDBJ databases">
        <authorList>
            <person name="Sun Q."/>
            <person name="Zhou Y."/>
        </authorList>
    </citation>
    <scope>NUCLEOTIDE SEQUENCE</scope>
    <source>
        <strain evidence="9">CGMCC 1.12181</strain>
    </source>
</reference>
<keyword evidence="4" id="KW-0560">Oxidoreductase</keyword>
<dbReference type="PROSITE" id="PS51349">
    <property type="entry name" value="FMN_HYDROXY_ACID_DH_2"/>
    <property type="match status" value="1"/>
</dbReference>
<reference evidence="9" key="1">
    <citation type="journal article" date="2014" name="Int. J. Syst. Evol. Microbiol.">
        <title>Complete genome sequence of Corynebacterium casei LMG S-19264T (=DSM 44701T), isolated from a smear-ripened cheese.</title>
        <authorList>
            <consortium name="US DOE Joint Genome Institute (JGI-PGF)"/>
            <person name="Walter F."/>
            <person name="Albersmeier A."/>
            <person name="Kalinowski J."/>
            <person name="Ruckert C."/>
        </authorList>
    </citation>
    <scope>NUCLEOTIDE SEQUENCE</scope>
    <source>
        <strain evidence="9">CGMCC 1.12181</strain>
    </source>
</reference>
<feature type="domain" description="FMN hydroxy acid dehydrogenase" evidence="8">
    <location>
        <begin position="1"/>
        <end position="385"/>
    </location>
</feature>
<evidence type="ECO:0000256" key="4">
    <source>
        <dbReference type="ARBA" id="ARBA00023002"/>
    </source>
</evidence>
<feature type="binding site" evidence="7">
    <location>
        <begin position="334"/>
        <end position="335"/>
    </location>
    <ligand>
        <name>FMN</name>
        <dbReference type="ChEBI" id="CHEBI:58210"/>
    </ligand>
</feature>
<comment type="similarity">
    <text evidence="5">Belongs to the FMN-dependent alpha-hydroxy acid dehydrogenase family.</text>
</comment>
<dbReference type="InterPro" id="IPR013785">
    <property type="entry name" value="Aldolase_TIM"/>
</dbReference>
<dbReference type="Gene3D" id="3.20.20.70">
    <property type="entry name" value="Aldolase class I"/>
    <property type="match status" value="1"/>
</dbReference>
<feature type="binding site" evidence="7">
    <location>
        <position position="109"/>
    </location>
    <ligand>
        <name>FMN</name>
        <dbReference type="ChEBI" id="CHEBI:58210"/>
    </ligand>
</feature>
<dbReference type="EMBL" id="BMEO01000002">
    <property type="protein sequence ID" value="GGF88560.1"/>
    <property type="molecule type" value="Genomic_DNA"/>
</dbReference>
<feature type="binding site" evidence="7">
    <location>
        <position position="130"/>
    </location>
    <ligand>
        <name>FMN</name>
        <dbReference type="ChEBI" id="CHEBI:58210"/>
    </ligand>
</feature>
<dbReference type="Pfam" id="PF01070">
    <property type="entry name" value="FMN_dh"/>
    <property type="match status" value="1"/>
</dbReference>
<evidence type="ECO:0000259" key="8">
    <source>
        <dbReference type="PROSITE" id="PS51349"/>
    </source>
</evidence>
<dbReference type="InterPro" id="IPR008259">
    <property type="entry name" value="FMN_hydac_DH_AS"/>
</dbReference>
<feature type="binding site" evidence="7">
    <location>
        <position position="256"/>
    </location>
    <ligand>
        <name>FMN</name>
        <dbReference type="ChEBI" id="CHEBI:58210"/>
    </ligand>
</feature>
<dbReference type="PANTHER" id="PTHR10578:SF85">
    <property type="entry name" value="L-LACTATE DEHYDROGENASE"/>
    <property type="match status" value="1"/>
</dbReference>
<evidence type="ECO:0000256" key="6">
    <source>
        <dbReference type="PIRSR" id="PIRSR000138-1"/>
    </source>
</evidence>
<proteinExistence type="inferred from homology"/>
<keyword evidence="2 7" id="KW-0285">Flavoprotein</keyword>
<gene>
    <name evidence="9" type="primary">lldD</name>
    <name evidence="9" type="ORF">GCM10011365_07160</name>
</gene>
<feature type="binding site" evidence="7">
    <location>
        <begin position="80"/>
        <end position="82"/>
    </location>
    <ligand>
        <name>FMN</name>
        <dbReference type="ChEBI" id="CHEBI:58210"/>
    </ligand>
</feature>
<feature type="binding site" evidence="7">
    <location>
        <position position="283"/>
    </location>
    <ligand>
        <name>glyoxylate</name>
        <dbReference type="ChEBI" id="CHEBI:36655"/>
    </ligand>
</feature>
<dbReference type="GO" id="GO:0009060">
    <property type="term" value="P:aerobic respiration"/>
    <property type="evidence" value="ECO:0007669"/>
    <property type="project" value="TreeGrafter"/>
</dbReference>
<dbReference type="AlphaFoldDB" id="A0A917CI89"/>